<dbReference type="KEGG" id="mvn:Mevan_1005"/>
<accession>A6UQY6</accession>
<evidence type="ECO:0008006" key="3">
    <source>
        <dbReference type="Google" id="ProtNLM"/>
    </source>
</evidence>
<reference evidence="1" key="1">
    <citation type="submission" date="2007-06" db="EMBL/GenBank/DDBJ databases">
        <title>Complete sequence of Methanococcus vannielii SB.</title>
        <authorList>
            <consortium name="US DOE Joint Genome Institute"/>
            <person name="Copeland A."/>
            <person name="Lucas S."/>
            <person name="Lapidus A."/>
            <person name="Barry K."/>
            <person name="Glavina del Rio T."/>
            <person name="Dalin E."/>
            <person name="Tice H."/>
            <person name="Pitluck S."/>
            <person name="Chain P."/>
            <person name="Malfatti S."/>
            <person name="Shin M."/>
            <person name="Vergez L."/>
            <person name="Schmutz J."/>
            <person name="Larimer F."/>
            <person name="Land M."/>
            <person name="Hauser L."/>
            <person name="Kyrpides N."/>
            <person name="Anderson I."/>
            <person name="Sieprawska-Lupa M."/>
            <person name="Whitman W.B."/>
            <person name="Richardson P."/>
        </authorList>
    </citation>
    <scope>NUCLEOTIDE SEQUENCE [LARGE SCALE GENOMIC DNA]</scope>
    <source>
        <strain evidence="1">SB</strain>
    </source>
</reference>
<gene>
    <name evidence="1" type="ordered locus">Mevan_1005</name>
</gene>
<proteinExistence type="predicted"/>
<organism evidence="1 2">
    <name type="scientific">Methanococcus vannielii (strain ATCC 35089 / DSM 1224 / JCM 13029 / OCM 148 / SB)</name>
    <dbReference type="NCBI Taxonomy" id="406327"/>
    <lineage>
        <taxon>Archaea</taxon>
        <taxon>Methanobacteriati</taxon>
        <taxon>Methanobacteriota</taxon>
        <taxon>Methanomada group</taxon>
        <taxon>Methanococci</taxon>
        <taxon>Methanococcales</taxon>
        <taxon>Methanococcaceae</taxon>
        <taxon>Methanococcus</taxon>
    </lineage>
</organism>
<dbReference type="EMBL" id="CP000742">
    <property type="protein sequence ID" value="ABR54908.1"/>
    <property type="molecule type" value="Genomic_DNA"/>
</dbReference>
<dbReference type="GeneID" id="5325649"/>
<dbReference type="HOGENOM" id="CLU_878828_0_0_2"/>
<sequence>MEKIYSKKGGILELKELIAILHDFTGIIYLNDAKLFYINSKLVFSSYNRRKIDLKGLLNELSDNFHIEVFKSGYNELNKVLDSEISNCTAENVKTRIEMDEEVFVDIYNNIEKYAGQGLFKISLIPRKYKEEQGLIIFSNKDEILAIYFKKDKILQGLKALNKIKTTFAVSDVKLVSEKISKNDFNRILKEYSESLLKHFVSYEELMETVKSRAPKIVKNDSLHNVFSKGPVIIEIVEKNAFIVSKDEVPVMAFLEEYEGDKAFRMIKNFCILNNTEFKIYEITENEFKMLKEFKNAKIKEIY</sequence>
<keyword evidence="2" id="KW-1185">Reference proteome</keyword>
<protein>
    <recommendedName>
        <fullName evidence="3">DUF4868 domain-containing protein</fullName>
    </recommendedName>
</protein>
<dbReference type="AlphaFoldDB" id="A6UQY6"/>
<evidence type="ECO:0000313" key="2">
    <source>
        <dbReference type="Proteomes" id="UP000001107"/>
    </source>
</evidence>
<evidence type="ECO:0000313" key="1">
    <source>
        <dbReference type="EMBL" id="ABR54908.1"/>
    </source>
</evidence>
<dbReference type="RefSeq" id="WP_012065837.1">
    <property type="nucleotide sequence ID" value="NC_009634.1"/>
</dbReference>
<dbReference type="OrthoDB" id="64846at2157"/>
<dbReference type="eggNOG" id="arCOG05023">
    <property type="taxonomic scope" value="Archaea"/>
</dbReference>
<dbReference type="STRING" id="406327.Mevan_1005"/>
<name>A6UQY6_METVS</name>
<dbReference type="Proteomes" id="UP000001107">
    <property type="component" value="Chromosome"/>
</dbReference>